<protein>
    <submittedName>
        <fullName evidence="2">Helix-turn-helix domain-containing protein</fullName>
    </submittedName>
</protein>
<dbReference type="InterPro" id="IPR001387">
    <property type="entry name" value="Cro/C1-type_HTH"/>
</dbReference>
<dbReference type="PROSITE" id="PS50943">
    <property type="entry name" value="HTH_CROC1"/>
    <property type="match status" value="1"/>
</dbReference>
<evidence type="ECO:0000313" key="2">
    <source>
        <dbReference type="EMBL" id="NGO78332.1"/>
    </source>
</evidence>
<proteinExistence type="predicted"/>
<gene>
    <name evidence="2" type="ORF">G6045_22105</name>
</gene>
<dbReference type="CDD" id="cd00093">
    <property type="entry name" value="HTH_XRE"/>
    <property type="match status" value="1"/>
</dbReference>
<sequence>MHSEYEEPDPSDSLRTFGAVIHALREHTGLSREEFASRVGFSKHTVVSIELGRRMPDRDFVDRAELALGNTGALRRSAQHLSRQPGLAAWFRQWAKLEQEATRLDTYECRLVPGLLQCEAYARTVFANAQPPLDDARLEAQVAARMERQRLLRERQRTSFSFIIEEHIFQRQLGGPDVTRPLLDHVLACTEPRNVVLQIMPVRSLLHAALDGPIQLLETADQRRLAYSEGQKNGRLIADPKEAAALHDRYATLRSQALTPEDSRSLLERMRGAP</sequence>
<dbReference type="Pfam" id="PF13560">
    <property type="entry name" value="HTH_31"/>
    <property type="match status" value="1"/>
</dbReference>
<dbReference type="SMART" id="SM00530">
    <property type="entry name" value="HTH_XRE"/>
    <property type="match status" value="1"/>
</dbReference>
<name>A0A6G4XMC2_9ACTN</name>
<accession>A0A6G4XMC2</accession>
<dbReference type="Proteomes" id="UP000481109">
    <property type="component" value="Unassembled WGS sequence"/>
</dbReference>
<evidence type="ECO:0000313" key="3">
    <source>
        <dbReference type="Proteomes" id="UP000481109"/>
    </source>
</evidence>
<dbReference type="EMBL" id="JAAKZW010000097">
    <property type="protein sequence ID" value="NGO78332.1"/>
    <property type="molecule type" value="Genomic_DNA"/>
</dbReference>
<dbReference type="RefSeq" id="WP_165333785.1">
    <property type="nucleotide sequence ID" value="NZ_JAAKZW010000097.1"/>
</dbReference>
<dbReference type="Pfam" id="PF19054">
    <property type="entry name" value="DUF5753"/>
    <property type="match status" value="1"/>
</dbReference>
<dbReference type="AlphaFoldDB" id="A0A6G4XMC2"/>
<comment type="caution">
    <text evidence="2">The sequence shown here is derived from an EMBL/GenBank/DDBJ whole genome shotgun (WGS) entry which is preliminary data.</text>
</comment>
<dbReference type="Gene3D" id="1.10.260.40">
    <property type="entry name" value="lambda repressor-like DNA-binding domains"/>
    <property type="match status" value="1"/>
</dbReference>
<organism evidence="2 3">
    <name type="scientific">Streptomyces mesophilus</name>
    <dbReference type="NCBI Taxonomy" id="1775132"/>
    <lineage>
        <taxon>Bacteria</taxon>
        <taxon>Bacillati</taxon>
        <taxon>Actinomycetota</taxon>
        <taxon>Actinomycetes</taxon>
        <taxon>Kitasatosporales</taxon>
        <taxon>Streptomycetaceae</taxon>
        <taxon>Streptomyces</taxon>
    </lineage>
</organism>
<reference evidence="2 3" key="1">
    <citation type="submission" date="2020-02" db="EMBL/GenBank/DDBJ databases">
        <title>Whole-genome analyses of novel actinobacteria.</title>
        <authorList>
            <person name="Sahin N."/>
            <person name="Tokatli A."/>
        </authorList>
    </citation>
    <scope>NUCLEOTIDE SEQUENCE [LARGE SCALE GENOMIC DNA]</scope>
    <source>
        <strain evidence="2 3">YC504</strain>
    </source>
</reference>
<dbReference type="InterPro" id="IPR043917">
    <property type="entry name" value="DUF5753"/>
</dbReference>
<feature type="domain" description="HTH cro/C1-type" evidence="1">
    <location>
        <begin position="21"/>
        <end position="74"/>
    </location>
</feature>
<dbReference type="InterPro" id="IPR010982">
    <property type="entry name" value="Lambda_DNA-bd_dom_sf"/>
</dbReference>
<keyword evidence="3" id="KW-1185">Reference proteome</keyword>
<dbReference type="GO" id="GO:0003677">
    <property type="term" value="F:DNA binding"/>
    <property type="evidence" value="ECO:0007669"/>
    <property type="project" value="InterPro"/>
</dbReference>
<evidence type="ECO:0000259" key="1">
    <source>
        <dbReference type="PROSITE" id="PS50943"/>
    </source>
</evidence>
<dbReference type="SUPFAM" id="SSF47413">
    <property type="entry name" value="lambda repressor-like DNA-binding domains"/>
    <property type="match status" value="1"/>
</dbReference>